<feature type="region of interest" description="Disordered" evidence="1">
    <location>
        <begin position="25"/>
        <end position="53"/>
    </location>
</feature>
<reference evidence="3 4" key="1">
    <citation type="journal article" date="2016" name="Nat. Commun.">
        <title>Thousands of microbial genomes shed light on interconnected biogeochemical processes in an aquifer system.</title>
        <authorList>
            <person name="Anantharaman K."/>
            <person name="Brown C.T."/>
            <person name="Hug L.A."/>
            <person name="Sharon I."/>
            <person name="Castelle C.J."/>
            <person name="Probst A.J."/>
            <person name="Thomas B.C."/>
            <person name="Singh A."/>
            <person name="Wilkins M.J."/>
            <person name="Karaoz U."/>
            <person name="Brodie E.L."/>
            <person name="Williams K.H."/>
            <person name="Hubbard S.S."/>
            <person name="Banfield J.F."/>
        </authorList>
    </citation>
    <scope>NUCLEOTIDE SEQUENCE [LARGE SCALE GENOMIC DNA]</scope>
</reference>
<dbReference type="AlphaFoldDB" id="A0A1F5SH63"/>
<comment type="caution">
    <text evidence="3">The sequence shown here is derived from an EMBL/GenBank/DDBJ whole genome shotgun (WGS) entry which is preliminary data.</text>
</comment>
<feature type="region of interest" description="Disordered" evidence="1">
    <location>
        <begin position="71"/>
        <end position="112"/>
    </location>
</feature>
<sequence length="215" mass="22278">MNKFLLFLLLLSVFALSACSGGTAQTGTLGLDGKGPDDFRRPDFGQPDREPDIRGLVKSITGNEVTILKIERPDLGNAEGNNESDAAANPDQPNGDRAFVVSGGTGGGGERRGGGFVMMGGPGGAGGAGTTDRAAMLKQLEAMSTGSETVTIPVGIQMLKPDTANAKDATTGGRGTNMNMIEASLSDIQAEKMLSIWLDEGVTDRKVASFVLVMR</sequence>
<dbReference type="Proteomes" id="UP000178367">
    <property type="component" value="Unassembled WGS sequence"/>
</dbReference>
<dbReference type="PROSITE" id="PS51257">
    <property type="entry name" value="PROKAR_LIPOPROTEIN"/>
    <property type="match status" value="1"/>
</dbReference>
<organism evidence="3 4">
    <name type="scientific">Candidatus Falkowbacteria bacterium RIFOXYA2_FULL_47_19</name>
    <dbReference type="NCBI Taxonomy" id="1797994"/>
    <lineage>
        <taxon>Bacteria</taxon>
        <taxon>Candidatus Falkowiibacteriota</taxon>
    </lineage>
</organism>
<evidence type="ECO:0000256" key="1">
    <source>
        <dbReference type="SAM" id="MobiDB-lite"/>
    </source>
</evidence>
<dbReference type="STRING" id="1797994.A2227_05675"/>
<evidence type="ECO:0000256" key="2">
    <source>
        <dbReference type="SAM" id="SignalP"/>
    </source>
</evidence>
<gene>
    <name evidence="3" type="ORF">A2227_05675</name>
</gene>
<proteinExistence type="predicted"/>
<feature type="compositionally biased region" description="Basic and acidic residues" evidence="1">
    <location>
        <begin position="34"/>
        <end position="53"/>
    </location>
</feature>
<name>A0A1F5SH63_9BACT</name>
<accession>A0A1F5SH63</accession>
<feature type="chain" id="PRO_5009521216" evidence="2">
    <location>
        <begin position="21"/>
        <end position="215"/>
    </location>
</feature>
<keyword evidence="2" id="KW-0732">Signal</keyword>
<protein>
    <submittedName>
        <fullName evidence="3">Uncharacterized protein</fullName>
    </submittedName>
</protein>
<feature type="compositionally biased region" description="Gly residues" evidence="1">
    <location>
        <begin position="103"/>
        <end position="112"/>
    </location>
</feature>
<evidence type="ECO:0000313" key="4">
    <source>
        <dbReference type="Proteomes" id="UP000178367"/>
    </source>
</evidence>
<dbReference type="EMBL" id="MFGB01000018">
    <property type="protein sequence ID" value="OGF25962.1"/>
    <property type="molecule type" value="Genomic_DNA"/>
</dbReference>
<evidence type="ECO:0000313" key="3">
    <source>
        <dbReference type="EMBL" id="OGF25962.1"/>
    </source>
</evidence>
<feature type="signal peptide" evidence="2">
    <location>
        <begin position="1"/>
        <end position="20"/>
    </location>
</feature>